<feature type="signal peptide" evidence="1">
    <location>
        <begin position="1"/>
        <end position="25"/>
    </location>
</feature>
<keyword evidence="1" id="KW-0732">Signal</keyword>
<proteinExistence type="predicted"/>
<dbReference type="Proteomes" id="UP001139054">
    <property type="component" value="Unassembled WGS sequence"/>
</dbReference>
<evidence type="ECO:0000313" key="2">
    <source>
        <dbReference type="EMBL" id="MCG2625210.1"/>
    </source>
</evidence>
<evidence type="ECO:0000313" key="3">
    <source>
        <dbReference type="Proteomes" id="UP001139054"/>
    </source>
</evidence>
<protein>
    <submittedName>
        <fullName evidence="2">Uncharacterized protein</fullName>
    </submittedName>
</protein>
<name>A0A9X1R7L1_9BRAD</name>
<dbReference type="RefSeq" id="WP_237889493.1">
    <property type="nucleotide sequence ID" value="NZ_JAKLTY010000001.1"/>
</dbReference>
<gene>
    <name evidence="2" type="ORF">L6654_01135</name>
</gene>
<dbReference type="AlphaFoldDB" id="A0A9X1R7L1"/>
<accession>A0A9X1R7L1</accession>
<sequence>MHKFTVCTFAALFAHIGLASSPAFAASECPATGTLSDWGVNSTGYFAVASGGSCQFPVRIAGEMLSSKIATKPAHGTLMKLNVTTYVYTAKAGYKGPDSFAVAATGKGPTGHGTSIITMNATVQ</sequence>
<evidence type="ECO:0000256" key="1">
    <source>
        <dbReference type="SAM" id="SignalP"/>
    </source>
</evidence>
<reference evidence="2" key="1">
    <citation type="submission" date="2022-01" db="EMBL/GenBank/DDBJ databases">
        <title>Genome sequnece data of strain Bradyrhizobium sp. nov.</title>
        <authorList>
            <person name="Zhang J."/>
        </authorList>
    </citation>
    <scope>NUCLEOTIDE SEQUENCE</scope>
    <source>
        <strain evidence="2">WYCCWR 13023</strain>
    </source>
</reference>
<comment type="caution">
    <text evidence="2">The sequence shown here is derived from an EMBL/GenBank/DDBJ whole genome shotgun (WGS) entry which is preliminary data.</text>
</comment>
<organism evidence="2 3">
    <name type="scientific">Bradyrhizobium zhengyangense</name>
    <dbReference type="NCBI Taxonomy" id="2911009"/>
    <lineage>
        <taxon>Bacteria</taxon>
        <taxon>Pseudomonadati</taxon>
        <taxon>Pseudomonadota</taxon>
        <taxon>Alphaproteobacteria</taxon>
        <taxon>Hyphomicrobiales</taxon>
        <taxon>Nitrobacteraceae</taxon>
        <taxon>Bradyrhizobium</taxon>
    </lineage>
</organism>
<feature type="chain" id="PRO_5040761218" evidence="1">
    <location>
        <begin position="26"/>
        <end position="124"/>
    </location>
</feature>
<dbReference type="EMBL" id="JAKLTY010000001">
    <property type="protein sequence ID" value="MCG2625210.1"/>
    <property type="molecule type" value="Genomic_DNA"/>
</dbReference>
<dbReference type="Gene3D" id="2.60.40.3440">
    <property type="match status" value="1"/>
</dbReference>